<dbReference type="GO" id="GO:0005634">
    <property type="term" value="C:nucleus"/>
    <property type="evidence" value="ECO:0007669"/>
    <property type="project" value="TreeGrafter"/>
</dbReference>
<dbReference type="InterPro" id="IPR036859">
    <property type="entry name" value="CAP-Gly_dom_sf"/>
</dbReference>
<dbReference type="PROSITE" id="PS50245">
    <property type="entry name" value="CAP_GLY_2"/>
    <property type="match status" value="3"/>
</dbReference>
<protein>
    <recommendedName>
        <fullName evidence="9">CAP-Gly domain-containing protein</fullName>
    </recommendedName>
</protein>
<keyword evidence="4" id="KW-0243">Dynein</keyword>
<dbReference type="Proteomes" id="UP001187531">
    <property type="component" value="Unassembled WGS sequence"/>
</dbReference>
<dbReference type="Pfam" id="PF12796">
    <property type="entry name" value="Ank_2"/>
    <property type="match status" value="1"/>
</dbReference>
<dbReference type="SUPFAM" id="SSF48403">
    <property type="entry name" value="Ankyrin repeat"/>
    <property type="match status" value="1"/>
</dbReference>
<dbReference type="GO" id="GO:0051010">
    <property type="term" value="F:microtubule plus-end binding"/>
    <property type="evidence" value="ECO:0007669"/>
    <property type="project" value="TreeGrafter"/>
</dbReference>
<evidence type="ECO:0000313" key="10">
    <source>
        <dbReference type="EMBL" id="KAK2718779.1"/>
    </source>
</evidence>
<feature type="repeat" description="ANK" evidence="7">
    <location>
        <begin position="171"/>
        <end position="203"/>
    </location>
</feature>
<comment type="caution">
    <text evidence="10">The sequence shown here is derived from an EMBL/GenBank/DDBJ whole genome shotgun (WGS) entry which is preliminary data.</text>
</comment>
<dbReference type="SUPFAM" id="SSF74924">
    <property type="entry name" value="Cap-Gly domain"/>
    <property type="match status" value="3"/>
</dbReference>
<dbReference type="InterPro" id="IPR036770">
    <property type="entry name" value="Ankyrin_rpt-contain_sf"/>
</dbReference>
<feature type="region of interest" description="Disordered" evidence="8">
    <location>
        <begin position="451"/>
        <end position="541"/>
    </location>
</feature>
<dbReference type="EMBL" id="JAVRJZ010000009">
    <property type="protein sequence ID" value="KAK2718779.1"/>
    <property type="molecule type" value="Genomic_DNA"/>
</dbReference>
<evidence type="ECO:0000256" key="3">
    <source>
        <dbReference type="ARBA" id="ARBA00022701"/>
    </source>
</evidence>
<sequence>MGEMPNFSSTKPKIHPPIEAPLCADCRKMDLSFFDPECNGCRSLVSSSTTSVSEVFAILRQWTRQVQCKIDLFVHEFLSKEANVNDRDGLTDMTILHYVCKAGAPGVGDPELSAEVARRLLDLGADIRARCRWSHMTAVHFATFFNSARTLRWLIESDPDIDIDDPCHEYDNGSALHMAAGSLSLESARVLMEYGANPSLKDDLGRTPFDCIPDPTTVDLLPEAESTIQELFELLSIRAYSPPGRSQTQMVNNETIGGRAILKAMGLRIGDRVMLNGCKSGILRYCGTTDFALGVWAGIELDTAEGKHNGTVNEVTYFKCSSDRGIFAPVNRISRICGTQTVHASKRSRPTSNGSSTERPYQSSSSVCYEFSPGDRVTVKLVASDRHCTGTIRYAGSVSFSSGVWFGVELDSFDGRNDGTVQGVRYFSCQQGRGVFAPASKLEILKEDASPYSSLPSHASRNDTISSLSSKSGSADDAKPLRRSLSTRYRNEKLKESEFDEKAPLSRSGSVRVVQKPKMEPPAWQNVQPEPLSRTASSRKKKDEKWLAVGMNVLYQHEVGIIKYIGKVQFADGLWLGLEMRNERGKHDGVVKDVRYFTCKQGRGLFVRPSAVTVRGINGALLVKESKE</sequence>
<feature type="domain" description="CAP-Gly" evidence="9">
    <location>
        <begin position="396"/>
        <end position="438"/>
    </location>
</feature>
<gene>
    <name evidence="10" type="ORF">QYM36_005950</name>
</gene>
<name>A0AA88I2B8_ARTSF</name>
<keyword evidence="6" id="KW-0206">Cytoskeleton</keyword>
<keyword evidence="11" id="KW-1185">Reference proteome</keyword>
<accession>A0AA88I2B8</accession>
<dbReference type="GO" id="GO:0035371">
    <property type="term" value="C:microtubule plus-end"/>
    <property type="evidence" value="ECO:0007669"/>
    <property type="project" value="TreeGrafter"/>
</dbReference>
<dbReference type="PROSITE" id="PS50088">
    <property type="entry name" value="ANK_REPEAT"/>
    <property type="match status" value="1"/>
</dbReference>
<dbReference type="Gene3D" id="2.30.30.190">
    <property type="entry name" value="CAP Gly-rich-like domain"/>
    <property type="match status" value="3"/>
</dbReference>
<feature type="domain" description="CAP-Gly" evidence="9">
    <location>
        <begin position="287"/>
        <end position="329"/>
    </location>
</feature>
<keyword evidence="3" id="KW-0493">Microtubule</keyword>
<dbReference type="InterPro" id="IPR002110">
    <property type="entry name" value="Ankyrin_rpt"/>
</dbReference>
<evidence type="ECO:0000256" key="6">
    <source>
        <dbReference type="ARBA" id="ARBA00023212"/>
    </source>
</evidence>
<dbReference type="SMART" id="SM00248">
    <property type="entry name" value="ANK"/>
    <property type="match status" value="3"/>
</dbReference>
<evidence type="ECO:0000256" key="1">
    <source>
        <dbReference type="ARBA" id="ARBA00004186"/>
    </source>
</evidence>
<keyword evidence="7" id="KW-0040">ANK repeat</keyword>
<feature type="compositionally biased region" description="Polar residues" evidence="8">
    <location>
        <begin position="451"/>
        <end position="465"/>
    </location>
</feature>
<evidence type="ECO:0000256" key="7">
    <source>
        <dbReference type="PROSITE-ProRule" id="PRU00023"/>
    </source>
</evidence>
<proteinExistence type="predicted"/>
<feature type="compositionally biased region" description="Polar residues" evidence="8">
    <location>
        <begin position="350"/>
        <end position="366"/>
    </location>
</feature>
<dbReference type="AlphaFoldDB" id="A0AA88I2B8"/>
<keyword evidence="5" id="KW-0175">Coiled coil</keyword>
<evidence type="ECO:0000259" key="9">
    <source>
        <dbReference type="PROSITE" id="PS50245"/>
    </source>
</evidence>
<evidence type="ECO:0000313" key="11">
    <source>
        <dbReference type="Proteomes" id="UP001187531"/>
    </source>
</evidence>
<feature type="domain" description="CAP-Gly" evidence="9">
    <location>
        <begin position="566"/>
        <end position="608"/>
    </location>
</feature>
<reference evidence="10" key="1">
    <citation type="submission" date="2023-07" db="EMBL/GenBank/DDBJ databases">
        <title>Chromosome-level genome assembly of Artemia franciscana.</title>
        <authorList>
            <person name="Jo E."/>
        </authorList>
    </citation>
    <scope>NUCLEOTIDE SEQUENCE</scope>
    <source>
        <tissue evidence="10">Whole body</tissue>
    </source>
</reference>
<dbReference type="InterPro" id="IPR000938">
    <property type="entry name" value="CAP-Gly_domain"/>
</dbReference>
<dbReference type="Pfam" id="PF01302">
    <property type="entry name" value="CAP_GLY"/>
    <property type="match status" value="3"/>
</dbReference>
<evidence type="ECO:0000256" key="5">
    <source>
        <dbReference type="ARBA" id="ARBA00023054"/>
    </source>
</evidence>
<comment type="subcellular location">
    <subcellularLocation>
        <location evidence="1">Cytoplasm</location>
        <location evidence="1">Cytoskeleton</location>
        <location evidence="1">Spindle</location>
    </subcellularLocation>
</comment>
<organism evidence="10 11">
    <name type="scientific">Artemia franciscana</name>
    <name type="common">Brine shrimp</name>
    <name type="synonym">Artemia sanfranciscana</name>
    <dbReference type="NCBI Taxonomy" id="6661"/>
    <lineage>
        <taxon>Eukaryota</taxon>
        <taxon>Metazoa</taxon>
        <taxon>Ecdysozoa</taxon>
        <taxon>Arthropoda</taxon>
        <taxon>Crustacea</taxon>
        <taxon>Branchiopoda</taxon>
        <taxon>Anostraca</taxon>
        <taxon>Artemiidae</taxon>
        <taxon>Artemia</taxon>
    </lineage>
</organism>
<dbReference type="PANTHER" id="PTHR18916:SF6">
    <property type="entry name" value="DYNACTIN SUBUNIT 1"/>
    <property type="match status" value="1"/>
</dbReference>
<dbReference type="PROSITE" id="PS00845">
    <property type="entry name" value="CAP_GLY_1"/>
    <property type="match status" value="1"/>
</dbReference>
<dbReference type="GO" id="GO:0031122">
    <property type="term" value="P:cytoplasmic microtubule organization"/>
    <property type="evidence" value="ECO:0007669"/>
    <property type="project" value="TreeGrafter"/>
</dbReference>
<dbReference type="PANTHER" id="PTHR18916">
    <property type="entry name" value="DYNACTIN 1-RELATED MICROTUBULE-BINDING"/>
    <property type="match status" value="1"/>
</dbReference>
<feature type="compositionally biased region" description="Basic and acidic residues" evidence="8">
    <location>
        <begin position="489"/>
        <end position="504"/>
    </location>
</feature>
<dbReference type="GO" id="GO:0005938">
    <property type="term" value="C:cell cortex"/>
    <property type="evidence" value="ECO:0007669"/>
    <property type="project" value="TreeGrafter"/>
</dbReference>
<evidence type="ECO:0000256" key="8">
    <source>
        <dbReference type="SAM" id="MobiDB-lite"/>
    </source>
</evidence>
<evidence type="ECO:0000256" key="4">
    <source>
        <dbReference type="ARBA" id="ARBA00023017"/>
    </source>
</evidence>
<dbReference type="SMART" id="SM01052">
    <property type="entry name" value="CAP_GLY"/>
    <property type="match status" value="3"/>
</dbReference>
<evidence type="ECO:0000256" key="2">
    <source>
        <dbReference type="ARBA" id="ARBA00022490"/>
    </source>
</evidence>
<keyword evidence="2" id="KW-0963">Cytoplasm</keyword>
<dbReference type="PROSITE" id="PS50297">
    <property type="entry name" value="ANK_REP_REGION"/>
    <property type="match status" value="1"/>
</dbReference>
<feature type="region of interest" description="Disordered" evidence="8">
    <location>
        <begin position="341"/>
        <end position="366"/>
    </location>
</feature>
<dbReference type="Gene3D" id="1.25.40.20">
    <property type="entry name" value="Ankyrin repeat-containing domain"/>
    <property type="match status" value="1"/>
</dbReference>